<name>G0HYN3_HALHT</name>
<dbReference type="STRING" id="634497.HAH_4263"/>
<dbReference type="RefSeq" id="WP_014030805.1">
    <property type="nucleotide sequence ID" value="NC_015943.1"/>
</dbReference>
<dbReference type="AlphaFoldDB" id="G0HYN3"/>
<dbReference type="GeneID" id="23802721"/>
<gene>
    <name evidence="1" type="ordered locus">HAH_4263</name>
</gene>
<sequence length="247" mass="27966">MTQINRPEVRVSIAAGLTWEFLVPSSAATCAEQAEEMCEFCDRLYSAFGEFLVPIEISYVITKFDQDRELRPDTDTGEQVRRELRNDAGIGVSEFVESTAIDQHGVRWIPQVPFDKNRYKVHFDGTDYAVKRSDCTPYQNGECRQGMAIPDPLELTVTHRPARDLLSATADHVLTVSVAMHSDLWLRTSTDGERNREYLGSFLSDIAGAVSAESVKRDKYKTSDFWNDLSVYSGDDAYINLEPEEIY</sequence>
<dbReference type="eggNOG" id="arCOG14785">
    <property type="taxonomic scope" value="Archaea"/>
</dbReference>
<protein>
    <submittedName>
        <fullName evidence="1">Uncharacterized protein</fullName>
    </submittedName>
</protein>
<dbReference type="EMBL" id="CP002922">
    <property type="protein sequence ID" value="AEM58934.1"/>
    <property type="molecule type" value="Genomic_DNA"/>
</dbReference>
<accession>G0HYN3</accession>
<dbReference type="KEGG" id="hhi:HAH_4263"/>
<dbReference type="HOGENOM" id="CLU_1122596_0_0_2"/>
<organism evidence="1 2">
    <name type="scientific">Haloarcula hispanica (strain ATCC 33960 / DSM 4426 / JCM 8911 / NBRC 102182 / NCIMB 2187 / VKM B-1755)</name>
    <dbReference type="NCBI Taxonomy" id="634497"/>
    <lineage>
        <taxon>Archaea</taxon>
        <taxon>Methanobacteriati</taxon>
        <taxon>Methanobacteriota</taxon>
        <taxon>Stenosarchaea group</taxon>
        <taxon>Halobacteria</taxon>
        <taxon>Halobacteriales</taxon>
        <taxon>Haloarculaceae</taxon>
        <taxon>Haloarcula</taxon>
    </lineage>
</organism>
<proteinExistence type="predicted"/>
<evidence type="ECO:0000313" key="2">
    <source>
        <dbReference type="Proteomes" id="UP000005629"/>
    </source>
</evidence>
<dbReference type="Proteomes" id="UP000005629">
    <property type="component" value="Chromosome II"/>
</dbReference>
<reference evidence="1 2" key="1">
    <citation type="journal article" date="2011" name="J. Bacteriol.">
        <title>Complete genome sequence of Haloarcula hispanica, a model haloarchaeon for studying genetics, metabolism, and virus-host interaction.</title>
        <authorList>
            <person name="Liu H."/>
            <person name="Wu Z."/>
            <person name="Li M."/>
            <person name="Zhang F."/>
            <person name="Zheng H."/>
            <person name="Han J."/>
            <person name="Liu J."/>
            <person name="Zhou J."/>
            <person name="Wang S."/>
            <person name="Xiang H."/>
        </authorList>
    </citation>
    <scope>NUCLEOTIDE SEQUENCE [LARGE SCALE GENOMIC DNA]</scope>
    <source>
        <strain evidence="2">ATCC 33960 / DSM 4426 / JCM 8911 / NBRC 102182 / NCIMB 2187 / VKM B-1755</strain>
    </source>
</reference>
<evidence type="ECO:0000313" key="1">
    <source>
        <dbReference type="EMBL" id="AEM58934.1"/>
    </source>
</evidence>